<name>A0A1C3KK46_PLAOA</name>
<gene>
    <name evidence="1" type="primary">PowCR01_000196400</name>
    <name evidence="1" type="ORF">POWCR01_000196400</name>
</gene>
<dbReference type="EMBL" id="FLRJ01000662">
    <property type="protein sequence ID" value="SBT74243.1"/>
    <property type="molecule type" value="Genomic_DNA"/>
</dbReference>
<dbReference type="AlphaFoldDB" id="A0A1C3KK46"/>
<dbReference type="InterPro" id="IPR008780">
    <property type="entry name" value="Plasmodium_Vir"/>
</dbReference>
<sequence>MTPTTENSLFKSLKEEYTFKKNTSLEGIYNELDNVCTTHTYCNVQLGDSSRYNEAEILRSKLFGNDTKLNMGVDDFKKFNKKPNEFCLYLKYWLYDQIIIKELKDQEISQVLNDLKIGDKYKFFIDSANFCEFNILKVEEIKKNKLLIDYLENYDNAANKRNVENLICNSNYKHILKETIHQYNNTNAQCNTESNIHCKELQQCKNIYNITNLLKLQCNGDAESSPLSQQFFHNAGSYPQTTIPSTSLARLGDVDIQNTPASSPDNSSHVKIIVPFSVSLIGIFVTFFSLYKLTPFGPWLRRSILNVKNTVPNLDEKENYEILEHASKSDDRKIYGRPHYITYHAS</sequence>
<dbReference type="VEuPathDB" id="PlasmoDB:PocGH01_00097400"/>
<organism evidence="1 2">
    <name type="scientific">Plasmodium ovale</name>
    <name type="common">malaria parasite P. ovale</name>
    <dbReference type="NCBI Taxonomy" id="36330"/>
    <lineage>
        <taxon>Eukaryota</taxon>
        <taxon>Sar</taxon>
        <taxon>Alveolata</taxon>
        <taxon>Apicomplexa</taxon>
        <taxon>Aconoidasida</taxon>
        <taxon>Haemosporida</taxon>
        <taxon>Plasmodiidae</taxon>
        <taxon>Plasmodium</taxon>
        <taxon>Plasmodium (Plasmodium)</taxon>
    </lineage>
</organism>
<dbReference type="Pfam" id="PF05795">
    <property type="entry name" value="Plasmodium_Vir"/>
    <property type="match status" value="2"/>
</dbReference>
<accession>A0A1C3KK46</accession>
<reference evidence="1 2" key="1">
    <citation type="submission" date="2016-06" db="EMBL/GenBank/DDBJ databases">
        <authorList>
            <consortium name="Pathogen Informatics"/>
        </authorList>
    </citation>
    <scope>NUCLEOTIDE SEQUENCE [LARGE SCALE GENOMIC DNA]</scope>
</reference>
<dbReference type="OrthoDB" id="387347at2759"/>
<protein>
    <submittedName>
        <fullName evidence="1">Plasmodium vivax Vir protein, putative</fullName>
    </submittedName>
</protein>
<proteinExistence type="predicted"/>
<evidence type="ECO:0000313" key="2">
    <source>
        <dbReference type="Proteomes" id="UP000243200"/>
    </source>
</evidence>
<evidence type="ECO:0000313" key="1">
    <source>
        <dbReference type="EMBL" id="SBT74243.1"/>
    </source>
</evidence>
<dbReference type="Proteomes" id="UP000243200">
    <property type="component" value="Unassembled WGS sequence"/>
</dbReference>
<dbReference type="VEuPathDB" id="PlasmoDB:POWCR01_000196400"/>